<feature type="compositionally biased region" description="Basic and acidic residues" evidence="3">
    <location>
        <begin position="81"/>
        <end position="91"/>
    </location>
</feature>
<dbReference type="OrthoDB" id="21449at2759"/>
<evidence type="ECO:0000256" key="2">
    <source>
        <dbReference type="PROSITE-ProRule" id="PRU00035"/>
    </source>
</evidence>
<dbReference type="SUPFAM" id="SSF47370">
    <property type="entry name" value="Bromodomain"/>
    <property type="match status" value="1"/>
</dbReference>
<gene>
    <name evidence="5" type="ORF">M569_05821</name>
</gene>
<comment type="caution">
    <text evidence="5">The sequence shown here is derived from an EMBL/GenBank/DDBJ whole genome shotgun (WGS) entry which is preliminary data.</text>
</comment>
<evidence type="ECO:0000313" key="6">
    <source>
        <dbReference type="Proteomes" id="UP000015453"/>
    </source>
</evidence>
<evidence type="ECO:0000256" key="1">
    <source>
        <dbReference type="ARBA" id="ARBA00023117"/>
    </source>
</evidence>
<evidence type="ECO:0000256" key="3">
    <source>
        <dbReference type="SAM" id="MobiDB-lite"/>
    </source>
</evidence>
<dbReference type="Pfam" id="PF00439">
    <property type="entry name" value="Bromodomain"/>
    <property type="match status" value="1"/>
</dbReference>
<dbReference type="EMBL" id="AUSU01002357">
    <property type="protein sequence ID" value="EPS68947.1"/>
    <property type="molecule type" value="Genomic_DNA"/>
</dbReference>
<dbReference type="PRINTS" id="PR00503">
    <property type="entry name" value="BROMODOMAIN"/>
</dbReference>
<feature type="compositionally biased region" description="Low complexity" evidence="3">
    <location>
        <begin position="25"/>
        <end position="42"/>
    </location>
</feature>
<evidence type="ECO:0000259" key="4">
    <source>
        <dbReference type="PROSITE" id="PS50014"/>
    </source>
</evidence>
<dbReference type="PROSITE" id="PS50014">
    <property type="entry name" value="BROMODOMAIN_2"/>
    <property type="match status" value="1"/>
</dbReference>
<feature type="non-terminal residue" evidence="5">
    <location>
        <position position="232"/>
    </location>
</feature>
<feature type="domain" description="Bromo" evidence="4">
    <location>
        <begin position="183"/>
        <end position="232"/>
    </location>
</feature>
<dbReference type="PANTHER" id="PTHR22881:SF11">
    <property type="entry name" value="BROMODOMAIN-CONTAINING PROTEIN DDB_G0270170-LIKE ISOFORM X1"/>
    <property type="match status" value="1"/>
</dbReference>
<keyword evidence="6" id="KW-1185">Reference proteome</keyword>
<keyword evidence="1 2" id="KW-0103">Bromodomain</keyword>
<evidence type="ECO:0000313" key="5">
    <source>
        <dbReference type="EMBL" id="EPS68947.1"/>
    </source>
</evidence>
<protein>
    <recommendedName>
        <fullName evidence="4">Bromo domain-containing protein</fullName>
    </recommendedName>
</protein>
<feature type="region of interest" description="Disordered" evidence="3">
    <location>
        <begin position="1"/>
        <end position="168"/>
    </location>
</feature>
<dbReference type="InterPro" id="IPR051831">
    <property type="entry name" value="Bromodomain_contain_prot"/>
</dbReference>
<organism evidence="5 6">
    <name type="scientific">Genlisea aurea</name>
    <dbReference type="NCBI Taxonomy" id="192259"/>
    <lineage>
        <taxon>Eukaryota</taxon>
        <taxon>Viridiplantae</taxon>
        <taxon>Streptophyta</taxon>
        <taxon>Embryophyta</taxon>
        <taxon>Tracheophyta</taxon>
        <taxon>Spermatophyta</taxon>
        <taxon>Magnoliopsida</taxon>
        <taxon>eudicotyledons</taxon>
        <taxon>Gunneridae</taxon>
        <taxon>Pentapetalae</taxon>
        <taxon>asterids</taxon>
        <taxon>lamiids</taxon>
        <taxon>Lamiales</taxon>
        <taxon>Lentibulariaceae</taxon>
        <taxon>Genlisea</taxon>
    </lineage>
</organism>
<name>S8E917_9LAMI</name>
<accession>S8E917</accession>
<dbReference type="Gene3D" id="1.20.920.10">
    <property type="entry name" value="Bromodomain-like"/>
    <property type="match status" value="1"/>
</dbReference>
<dbReference type="Proteomes" id="UP000015453">
    <property type="component" value="Unassembled WGS sequence"/>
</dbReference>
<dbReference type="InterPro" id="IPR001487">
    <property type="entry name" value="Bromodomain"/>
</dbReference>
<dbReference type="AlphaFoldDB" id="S8E917"/>
<feature type="compositionally biased region" description="Polar residues" evidence="3">
    <location>
        <begin position="1"/>
        <end position="11"/>
    </location>
</feature>
<proteinExistence type="predicted"/>
<sequence length="232" mass="25816">MGKVSNASSPSEMKRKKKTSLPAENSSNKSAFNFNSVSVTGRRSTRRNPKNLDSTPPNPEFDSDDGDERTKKKVKIIGRLPRFEEAKEFNGKKKKKQKTAHSRDHDSGSEFSEESDEPDSSPKKHRIKASDPGSGEAVPSKAEDVEKATDALQEGSSPLKESGPTTIPLPDKKLLVFILDRLQKKDTHGVFSEPVDVDELPDYFEVVKHPMDFGTIRKKLDSGAYMNLEQLE</sequence>
<dbReference type="InterPro" id="IPR036427">
    <property type="entry name" value="Bromodomain-like_sf"/>
</dbReference>
<dbReference type="PANTHER" id="PTHR22881">
    <property type="entry name" value="BROMODOMAIN CONTAINING PROTEIN"/>
    <property type="match status" value="1"/>
</dbReference>
<reference evidence="5 6" key="1">
    <citation type="journal article" date="2013" name="BMC Genomics">
        <title>The miniature genome of a carnivorous plant Genlisea aurea contains a low number of genes and short non-coding sequences.</title>
        <authorList>
            <person name="Leushkin E.V."/>
            <person name="Sutormin R.A."/>
            <person name="Nabieva E.R."/>
            <person name="Penin A.A."/>
            <person name="Kondrashov A.S."/>
            <person name="Logacheva M.D."/>
        </authorList>
    </citation>
    <scope>NUCLEOTIDE SEQUENCE [LARGE SCALE GENOMIC DNA]</scope>
</reference>